<evidence type="ECO:0000313" key="9">
    <source>
        <dbReference type="Proteomes" id="UP001356170"/>
    </source>
</evidence>
<dbReference type="EMBL" id="JAZHBO010000002">
    <property type="protein sequence ID" value="MEF2156202.1"/>
    <property type="molecule type" value="Genomic_DNA"/>
</dbReference>
<evidence type="ECO:0000256" key="1">
    <source>
        <dbReference type="ARBA" id="ARBA00004496"/>
    </source>
</evidence>
<protein>
    <recommendedName>
        <fullName evidence="3 5">Regulatory protein RecX</fullName>
    </recommendedName>
</protein>
<name>A0ABU7V2Z0_9GAMM</name>
<sequence>MSVGRRRTALQQGIAYLSRREYSRQELSRRLIDCGYETSEVGTALDRLVAEGWQDDTRFAQALVRMRAVSGYGPLRIRHELSKHGLGDRMADQILDPYGPRWTDIATEWVVRRYGGGAEFAADHAMRRKAGDFLLRRGFEVGVMHNALRAAAETEIA</sequence>
<evidence type="ECO:0000259" key="6">
    <source>
        <dbReference type="Pfam" id="PF02631"/>
    </source>
</evidence>
<dbReference type="RefSeq" id="WP_331704063.1">
    <property type="nucleotide sequence ID" value="NZ_JAZHBO010000002.1"/>
</dbReference>
<reference evidence="8 9" key="1">
    <citation type="submission" date="2024-01" db="EMBL/GenBank/DDBJ databases">
        <title>Novel species of the genus Luteimonas isolated from rivers.</title>
        <authorList>
            <person name="Lu H."/>
        </authorList>
    </citation>
    <scope>NUCLEOTIDE SEQUENCE [LARGE SCALE GENOMIC DNA]</scope>
    <source>
        <strain evidence="8 9">FXH3W</strain>
    </source>
</reference>
<gene>
    <name evidence="5" type="primary">recX</name>
    <name evidence="8" type="ORF">V3390_08195</name>
</gene>
<dbReference type="InterPro" id="IPR053926">
    <property type="entry name" value="RecX_HTH_1st"/>
</dbReference>
<evidence type="ECO:0000259" key="7">
    <source>
        <dbReference type="Pfam" id="PF21982"/>
    </source>
</evidence>
<comment type="function">
    <text evidence="5">Modulates RecA activity.</text>
</comment>
<comment type="caution">
    <text evidence="8">The sequence shown here is derived from an EMBL/GenBank/DDBJ whole genome shotgun (WGS) entry which is preliminary data.</text>
</comment>
<dbReference type="HAMAP" id="MF_01114">
    <property type="entry name" value="RecX"/>
    <property type="match status" value="1"/>
</dbReference>
<feature type="domain" description="RecX first three-helical" evidence="7">
    <location>
        <begin position="9"/>
        <end position="48"/>
    </location>
</feature>
<feature type="domain" description="RecX second three-helical" evidence="6">
    <location>
        <begin position="55"/>
        <end position="93"/>
    </location>
</feature>
<dbReference type="Pfam" id="PF21982">
    <property type="entry name" value="RecX_HTH1"/>
    <property type="match status" value="1"/>
</dbReference>
<comment type="subcellular location">
    <subcellularLocation>
        <location evidence="1 5">Cytoplasm</location>
    </subcellularLocation>
</comment>
<comment type="similarity">
    <text evidence="2 5">Belongs to the RecX family.</text>
</comment>
<proteinExistence type="inferred from homology"/>
<dbReference type="Proteomes" id="UP001356170">
    <property type="component" value="Unassembled WGS sequence"/>
</dbReference>
<evidence type="ECO:0000256" key="4">
    <source>
        <dbReference type="ARBA" id="ARBA00022490"/>
    </source>
</evidence>
<dbReference type="Gene3D" id="1.10.10.10">
    <property type="entry name" value="Winged helix-like DNA-binding domain superfamily/Winged helix DNA-binding domain"/>
    <property type="match status" value="3"/>
</dbReference>
<evidence type="ECO:0000256" key="2">
    <source>
        <dbReference type="ARBA" id="ARBA00009695"/>
    </source>
</evidence>
<dbReference type="PANTHER" id="PTHR33602">
    <property type="entry name" value="REGULATORY PROTEIN RECX FAMILY PROTEIN"/>
    <property type="match status" value="1"/>
</dbReference>
<accession>A0ABU7V2Z0</accession>
<dbReference type="InterPro" id="IPR053924">
    <property type="entry name" value="RecX_HTH_2nd"/>
</dbReference>
<dbReference type="InterPro" id="IPR003783">
    <property type="entry name" value="Regulatory_RecX"/>
</dbReference>
<keyword evidence="4 5" id="KW-0963">Cytoplasm</keyword>
<evidence type="ECO:0000313" key="8">
    <source>
        <dbReference type="EMBL" id="MEF2156202.1"/>
    </source>
</evidence>
<dbReference type="PANTHER" id="PTHR33602:SF1">
    <property type="entry name" value="REGULATORY PROTEIN RECX FAMILY PROTEIN"/>
    <property type="match status" value="1"/>
</dbReference>
<evidence type="ECO:0000256" key="5">
    <source>
        <dbReference type="HAMAP-Rule" id="MF_01114"/>
    </source>
</evidence>
<organism evidence="8 9">
    <name type="scientific">Aquilutibacter rugosus</name>
    <dbReference type="NCBI Taxonomy" id="3115820"/>
    <lineage>
        <taxon>Bacteria</taxon>
        <taxon>Pseudomonadati</taxon>
        <taxon>Pseudomonadota</taxon>
        <taxon>Gammaproteobacteria</taxon>
        <taxon>Lysobacterales</taxon>
        <taxon>Lysobacteraceae</taxon>
        <taxon>Aquilutibacter</taxon>
    </lineage>
</organism>
<keyword evidence="9" id="KW-1185">Reference proteome</keyword>
<dbReference type="Pfam" id="PF02631">
    <property type="entry name" value="RecX_HTH2"/>
    <property type="match status" value="1"/>
</dbReference>
<evidence type="ECO:0000256" key="3">
    <source>
        <dbReference type="ARBA" id="ARBA00018111"/>
    </source>
</evidence>
<dbReference type="InterPro" id="IPR036388">
    <property type="entry name" value="WH-like_DNA-bd_sf"/>
</dbReference>